<evidence type="ECO:0000313" key="3">
    <source>
        <dbReference type="EMBL" id="KAK8859826.1"/>
    </source>
</evidence>
<gene>
    <name evidence="3" type="ORF">PGQ11_010560</name>
</gene>
<dbReference type="EMBL" id="JAPCWZ010000006">
    <property type="protein sequence ID" value="KAK8859826.1"/>
    <property type="molecule type" value="Genomic_DNA"/>
</dbReference>
<feature type="compositionally biased region" description="Low complexity" evidence="1">
    <location>
        <begin position="452"/>
        <end position="470"/>
    </location>
</feature>
<feature type="compositionally biased region" description="Polar residues" evidence="1">
    <location>
        <begin position="471"/>
        <end position="481"/>
    </location>
</feature>
<feature type="region of interest" description="Disordered" evidence="1">
    <location>
        <begin position="102"/>
        <end position="136"/>
    </location>
</feature>
<comment type="caution">
    <text evidence="3">The sequence shown here is derived from an EMBL/GenBank/DDBJ whole genome shotgun (WGS) entry which is preliminary data.</text>
</comment>
<accession>A0ABR2IAI3</accession>
<protein>
    <submittedName>
        <fullName evidence="3">Nad mitochondrial</fullName>
    </submittedName>
</protein>
<evidence type="ECO:0000256" key="1">
    <source>
        <dbReference type="SAM" id="MobiDB-lite"/>
    </source>
</evidence>
<name>A0ABR2IAI3_9PEZI</name>
<feature type="chain" id="PRO_5045324133" evidence="2">
    <location>
        <begin position="24"/>
        <end position="510"/>
    </location>
</feature>
<evidence type="ECO:0000313" key="4">
    <source>
        <dbReference type="Proteomes" id="UP001390339"/>
    </source>
</evidence>
<sequence>MRTTRFIDVLATACFFMTPLVIGTDVVSLSLVDDVGDGGDEHGESLRWVVHDQVKVRKKSKDVANDIDESHQGDLGVAPDHVNPRDGALTSPVVVTTITKPCSSSSSISSSPLSPIQQYQGPPSSSSLMSTSMMTSTRPGNITIAAAETTATTTRCTPISWTNTFAFTSDATCPTPYEMGTYCGFVNPEDPCAKQPGGYGPRIHPDTPEAFLNHTPFHEAALRAATPPGYNLTFRDLYAAANAPPHAYHEKGRSNVSSSSSSTTTPCYMGYHLLTSYDPPACANLCESDPSGACAAFNLYVERDPEWNPWRCSCDRPRAVTNYKCALFSGPEAVEDFGRATNFGQYIQGSSFVRKIVGSNGYIKIGGGRRVGEGACQARVTTPVTMGGGSGSGGSDMTSAGVLAMPSSSTAAATSPASLVSGGGGGGGGAGTGLVTTIDGRPLSLGPQAPPTKTSSTTRRTVLSTSSTASMTKSGSGTPVASTGSPCCCVWFLRYLVWFPLMVASLLWVW</sequence>
<feature type="signal peptide" evidence="2">
    <location>
        <begin position="1"/>
        <end position="23"/>
    </location>
</feature>
<evidence type="ECO:0000256" key="2">
    <source>
        <dbReference type="SAM" id="SignalP"/>
    </source>
</evidence>
<dbReference type="PANTHER" id="PTHR36578:SF1">
    <property type="entry name" value="APPLE DOMAIN-CONTAINING PROTEIN"/>
    <property type="match status" value="1"/>
</dbReference>
<dbReference type="Proteomes" id="UP001390339">
    <property type="component" value="Unassembled WGS sequence"/>
</dbReference>
<reference evidence="3 4" key="1">
    <citation type="journal article" date="2024" name="IMA Fungus">
        <title>Apiospora arundinis, a panoply of carbohydrate-active enzymes and secondary metabolites.</title>
        <authorList>
            <person name="Sorensen T."/>
            <person name="Petersen C."/>
            <person name="Muurmann A.T."/>
            <person name="Christiansen J.V."/>
            <person name="Brundto M.L."/>
            <person name="Overgaard C.K."/>
            <person name="Boysen A.T."/>
            <person name="Wollenberg R.D."/>
            <person name="Larsen T.O."/>
            <person name="Sorensen J.L."/>
            <person name="Nielsen K.L."/>
            <person name="Sondergaard T.E."/>
        </authorList>
    </citation>
    <scope>NUCLEOTIDE SEQUENCE [LARGE SCALE GENOMIC DNA]</scope>
    <source>
        <strain evidence="3 4">AAU 773</strain>
    </source>
</reference>
<feature type="compositionally biased region" description="Low complexity" evidence="1">
    <location>
        <begin position="124"/>
        <end position="136"/>
    </location>
</feature>
<keyword evidence="2" id="KW-0732">Signal</keyword>
<dbReference type="PANTHER" id="PTHR36578">
    <property type="entry name" value="CHROMOSOME 15, WHOLE GENOME SHOTGUN SEQUENCE"/>
    <property type="match status" value="1"/>
</dbReference>
<keyword evidence="4" id="KW-1185">Reference proteome</keyword>
<feature type="compositionally biased region" description="Low complexity" evidence="1">
    <location>
        <begin position="103"/>
        <end position="116"/>
    </location>
</feature>
<feature type="region of interest" description="Disordered" evidence="1">
    <location>
        <begin position="439"/>
        <end position="481"/>
    </location>
</feature>
<proteinExistence type="predicted"/>
<organism evidence="3 4">
    <name type="scientific">Apiospora arundinis</name>
    <dbReference type="NCBI Taxonomy" id="335852"/>
    <lineage>
        <taxon>Eukaryota</taxon>
        <taxon>Fungi</taxon>
        <taxon>Dikarya</taxon>
        <taxon>Ascomycota</taxon>
        <taxon>Pezizomycotina</taxon>
        <taxon>Sordariomycetes</taxon>
        <taxon>Xylariomycetidae</taxon>
        <taxon>Amphisphaeriales</taxon>
        <taxon>Apiosporaceae</taxon>
        <taxon>Apiospora</taxon>
    </lineage>
</organism>